<dbReference type="InterPro" id="IPR003594">
    <property type="entry name" value="HATPase_dom"/>
</dbReference>
<keyword evidence="4" id="KW-0472">Membrane</keyword>
<evidence type="ECO:0000256" key="1">
    <source>
        <dbReference type="ARBA" id="ARBA00022679"/>
    </source>
</evidence>
<feature type="transmembrane region" description="Helical" evidence="4">
    <location>
        <begin position="12"/>
        <end position="33"/>
    </location>
</feature>
<evidence type="ECO:0000256" key="3">
    <source>
        <dbReference type="ARBA" id="ARBA00023012"/>
    </source>
</evidence>
<dbReference type="EMBL" id="JAVDXZ010000001">
    <property type="protein sequence ID" value="MDR7330556.1"/>
    <property type="molecule type" value="Genomic_DNA"/>
</dbReference>
<name>A0ABU2A043_9CORY</name>
<dbReference type="Gene3D" id="3.30.565.10">
    <property type="entry name" value="Histidine kinase-like ATPase, C-terminal domain"/>
    <property type="match status" value="1"/>
</dbReference>
<dbReference type="PANTHER" id="PTHR24421">
    <property type="entry name" value="NITRATE/NITRITE SENSOR PROTEIN NARX-RELATED"/>
    <property type="match status" value="1"/>
</dbReference>
<dbReference type="Pfam" id="PF07730">
    <property type="entry name" value="HisKA_3"/>
    <property type="match status" value="1"/>
</dbReference>
<gene>
    <name evidence="6" type="ORF">J2S39_002232</name>
</gene>
<comment type="caution">
    <text evidence="6">The sequence shown here is derived from an EMBL/GenBank/DDBJ whole genome shotgun (WGS) entry which is preliminary data.</text>
</comment>
<dbReference type="InterPro" id="IPR005467">
    <property type="entry name" value="His_kinase_dom"/>
</dbReference>
<keyword evidence="4" id="KW-0812">Transmembrane</keyword>
<dbReference type="RefSeq" id="WP_290196358.1">
    <property type="nucleotide sequence ID" value="NZ_CP047654.1"/>
</dbReference>
<proteinExistence type="predicted"/>
<evidence type="ECO:0000256" key="2">
    <source>
        <dbReference type="ARBA" id="ARBA00022777"/>
    </source>
</evidence>
<feature type="domain" description="Histidine kinase" evidence="5">
    <location>
        <begin position="312"/>
        <end position="397"/>
    </location>
</feature>
<dbReference type="SUPFAM" id="SSF55874">
    <property type="entry name" value="ATPase domain of HSP90 chaperone/DNA topoisomerase II/histidine kinase"/>
    <property type="match status" value="1"/>
</dbReference>
<dbReference type="SMART" id="SM00387">
    <property type="entry name" value="HATPase_c"/>
    <property type="match status" value="1"/>
</dbReference>
<feature type="transmembrane region" description="Helical" evidence="4">
    <location>
        <begin position="39"/>
        <end position="56"/>
    </location>
</feature>
<evidence type="ECO:0000313" key="7">
    <source>
        <dbReference type="Proteomes" id="UP001180840"/>
    </source>
</evidence>
<feature type="transmembrane region" description="Helical" evidence="4">
    <location>
        <begin position="132"/>
        <end position="155"/>
    </location>
</feature>
<keyword evidence="4" id="KW-1133">Transmembrane helix</keyword>
<reference evidence="6" key="1">
    <citation type="submission" date="2023-07" db="EMBL/GenBank/DDBJ databases">
        <title>Sequencing the genomes of 1000 actinobacteria strains.</title>
        <authorList>
            <person name="Klenk H.-P."/>
        </authorList>
    </citation>
    <scope>NUCLEOTIDE SEQUENCE</scope>
    <source>
        <strain evidence="6">DSM 107476</strain>
    </source>
</reference>
<keyword evidence="3" id="KW-0902">Two-component regulatory system</keyword>
<dbReference type="PIRSF" id="PIRSF037434">
    <property type="entry name" value="STHK_ChrS"/>
    <property type="match status" value="1"/>
</dbReference>
<dbReference type="CDD" id="cd16917">
    <property type="entry name" value="HATPase_UhpB-NarQ-NarX-like"/>
    <property type="match status" value="1"/>
</dbReference>
<keyword evidence="1" id="KW-0808">Transferase</keyword>
<dbReference type="InterPro" id="IPR011712">
    <property type="entry name" value="Sig_transdc_His_kin_sub3_dim/P"/>
</dbReference>
<dbReference type="GO" id="GO:0016301">
    <property type="term" value="F:kinase activity"/>
    <property type="evidence" value="ECO:0007669"/>
    <property type="project" value="UniProtKB-KW"/>
</dbReference>
<evidence type="ECO:0000313" key="6">
    <source>
        <dbReference type="EMBL" id="MDR7330556.1"/>
    </source>
</evidence>
<protein>
    <submittedName>
        <fullName evidence="6">Signal transduction histidine kinase</fullName>
    </submittedName>
</protein>
<accession>A0ABU2A043</accession>
<dbReference type="InterPro" id="IPR050482">
    <property type="entry name" value="Sensor_HK_TwoCompSys"/>
</dbReference>
<dbReference type="Gene3D" id="1.20.5.1930">
    <property type="match status" value="1"/>
</dbReference>
<feature type="transmembrane region" description="Helical" evidence="4">
    <location>
        <begin position="68"/>
        <end position="86"/>
    </location>
</feature>
<dbReference type="InterPro" id="IPR017205">
    <property type="entry name" value="Sig_transdc_His_kinase_ChrS"/>
</dbReference>
<dbReference type="PANTHER" id="PTHR24421:SF62">
    <property type="entry name" value="SENSORY TRANSDUCTION HISTIDINE KINASE"/>
    <property type="match status" value="1"/>
</dbReference>
<organism evidence="6 7">
    <name type="scientific">Corynebacterium guangdongense</name>
    <dbReference type="NCBI Taxonomy" id="1783348"/>
    <lineage>
        <taxon>Bacteria</taxon>
        <taxon>Bacillati</taxon>
        <taxon>Actinomycetota</taxon>
        <taxon>Actinomycetes</taxon>
        <taxon>Mycobacteriales</taxon>
        <taxon>Corynebacteriaceae</taxon>
        <taxon>Corynebacterium</taxon>
    </lineage>
</organism>
<dbReference type="InterPro" id="IPR036890">
    <property type="entry name" value="HATPase_C_sf"/>
</dbReference>
<dbReference type="PROSITE" id="PS50109">
    <property type="entry name" value="HIS_KIN"/>
    <property type="match status" value="1"/>
</dbReference>
<evidence type="ECO:0000259" key="5">
    <source>
        <dbReference type="PROSITE" id="PS50109"/>
    </source>
</evidence>
<keyword evidence="7" id="KW-1185">Reference proteome</keyword>
<evidence type="ECO:0000256" key="4">
    <source>
        <dbReference type="SAM" id="Phobius"/>
    </source>
</evidence>
<sequence>MFADSALPRVLRWLRVGLHVLFATLLCVAVLTAAGSGPMLAGAGLLAVVYLGGTLAEQRGIAYRRPTATAWLALVLLLWALLVVHAPTFVWLLFPLVFVILHVLGARVAGLLVVLLAWGWAVGAPTVAGTQLWGVGGVIGPAIGTVAAVAIYLVYRALRREAERYRTIAETLAATRESLASSERQAGRLAERERLARDIHDTLAQGLSSIVLISRATRKSLAAGEADAAARQLGAIEQAASDNLAEARQFVAGLNSPVLVDSLPDALRELGSRARRDVAALGHGPSITVAADGSDGDGDGPVDDATAGVAIRVTQEAITNALKHAKASHLVITYGSWPGEITVDVVDDGCGFEPTEVTGGYGLDGLRARVEELGGHLNVESVPGSGTAVATRLPRRTP</sequence>
<dbReference type="Pfam" id="PF02518">
    <property type="entry name" value="HATPase_c"/>
    <property type="match status" value="1"/>
</dbReference>
<feature type="transmembrane region" description="Helical" evidence="4">
    <location>
        <begin position="92"/>
        <end position="120"/>
    </location>
</feature>
<dbReference type="Proteomes" id="UP001180840">
    <property type="component" value="Unassembled WGS sequence"/>
</dbReference>
<keyword evidence="2 6" id="KW-0418">Kinase</keyword>